<dbReference type="EMBL" id="LLXJ01001899">
    <property type="protein sequence ID" value="PKC00340.1"/>
    <property type="molecule type" value="Genomic_DNA"/>
</dbReference>
<evidence type="ECO:0000313" key="3">
    <source>
        <dbReference type="EMBL" id="PKC67731.1"/>
    </source>
</evidence>
<sequence length="84" mass="10033">MERQCEGGFDGAEQQHPPPLTNSEQYQLVAENEILLNEVQERDEYIQQLRNERINEHLAFHQQISVLREDCNRLRMEKSGYYIL</sequence>
<reference evidence="2 5" key="2">
    <citation type="submission" date="2017-09" db="EMBL/GenBank/DDBJ databases">
        <title>Extensive intraspecific genome diversity in a model arbuscular mycorrhizal fungus.</title>
        <authorList>
            <person name="Chen E.C."/>
            <person name="Morin E."/>
            <person name="Beaudet D."/>
            <person name="Noel J."/>
            <person name="Ndikumana S."/>
            <person name="Charron P."/>
            <person name="St-Onge C."/>
            <person name="Giorgi J."/>
            <person name="Grigoriev I.V."/>
            <person name="Roux C."/>
            <person name="Martin F.M."/>
            <person name="Corradi N."/>
        </authorList>
    </citation>
    <scope>NUCLEOTIDE SEQUENCE [LARGE SCALE GENOMIC DNA]</scope>
    <source>
        <strain evidence="2 5">A5</strain>
    </source>
</reference>
<dbReference type="Proteomes" id="UP000232722">
    <property type="component" value="Unassembled WGS sequence"/>
</dbReference>
<dbReference type="VEuPathDB" id="FungiDB:RhiirA1_458071"/>
<reference evidence="3 4" key="3">
    <citation type="submission" date="2017-10" db="EMBL/GenBank/DDBJ databases">
        <title>Extensive intraspecific genome diversity in a model arbuscular mycorrhizal fungus.</title>
        <authorList>
            <person name="Chen E.C.H."/>
            <person name="Morin E."/>
            <person name="Baudet D."/>
            <person name="Noel J."/>
            <person name="Ndikumana S."/>
            <person name="Charron P."/>
            <person name="St-Onge C."/>
            <person name="Giorgi J."/>
            <person name="Grigoriev I.V."/>
            <person name="Roux C."/>
            <person name="Martin F.M."/>
            <person name="Corradi N."/>
        </authorList>
    </citation>
    <scope>NUCLEOTIDE SEQUENCE [LARGE SCALE GENOMIC DNA]</scope>
    <source>
        <strain evidence="3 4">A1</strain>
    </source>
</reference>
<protein>
    <submittedName>
        <fullName evidence="2">Uncharacterized protein</fullName>
    </submittedName>
</protein>
<organism evidence="2 5">
    <name type="scientific">Rhizophagus irregularis</name>
    <dbReference type="NCBI Taxonomy" id="588596"/>
    <lineage>
        <taxon>Eukaryota</taxon>
        <taxon>Fungi</taxon>
        <taxon>Fungi incertae sedis</taxon>
        <taxon>Mucoromycota</taxon>
        <taxon>Glomeromycotina</taxon>
        <taxon>Glomeromycetes</taxon>
        <taxon>Glomerales</taxon>
        <taxon>Glomeraceae</taxon>
        <taxon>Rhizophagus</taxon>
    </lineage>
</organism>
<accession>A0A2N0P0J3</accession>
<evidence type="ECO:0000313" key="4">
    <source>
        <dbReference type="Proteomes" id="UP000232688"/>
    </source>
</evidence>
<evidence type="ECO:0000313" key="2">
    <source>
        <dbReference type="EMBL" id="PKC00340.1"/>
    </source>
</evidence>
<reference evidence="2 5" key="1">
    <citation type="submission" date="2016-04" db="EMBL/GenBank/DDBJ databases">
        <title>Genome analyses suggest a sexual origin of heterokaryosis in a supposedly ancient asexual fungus.</title>
        <authorList>
            <person name="Ropars J."/>
            <person name="Sedzielewska K."/>
            <person name="Noel J."/>
            <person name="Charron P."/>
            <person name="Farinelli L."/>
            <person name="Marton T."/>
            <person name="Kruger M."/>
            <person name="Pelin A."/>
            <person name="Brachmann A."/>
            <person name="Corradi N."/>
        </authorList>
    </citation>
    <scope>NUCLEOTIDE SEQUENCE [LARGE SCALE GENOMIC DNA]</scope>
    <source>
        <strain evidence="2 5">A5</strain>
    </source>
</reference>
<reference evidence="3 4" key="4">
    <citation type="submission" date="2017-10" db="EMBL/GenBank/DDBJ databases">
        <title>Genome analyses suggest a sexual origin of heterokaryosis in a supposedly ancient asexual fungus.</title>
        <authorList>
            <person name="Corradi N."/>
            <person name="Sedzielewska K."/>
            <person name="Noel J."/>
            <person name="Charron P."/>
            <person name="Farinelli L."/>
            <person name="Marton T."/>
            <person name="Kruger M."/>
            <person name="Pelin A."/>
            <person name="Brachmann A."/>
            <person name="Corradi N."/>
        </authorList>
    </citation>
    <scope>NUCLEOTIDE SEQUENCE [LARGE SCALE GENOMIC DNA]</scope>
    <source>
        <strain evidence="3 4">A1</strain>
    </source>
</reference>
<dbReference type="VEuPathDB" id="FungiDB:FUN_015452"/>
<name>A0A2N0P0J3_9GLOM</name>
<dbReference type="EMBL" id="LLXH01000374">
    <property type="protein sequence ID" value="PKC67731.1"/>
    <property type="molecule type" value="Genomic_DNA"/>
</dbReference>
<feature type="region of interest" description="Disordered" evidence="1">
    <location>
        <begin position="1"/>
        <end position="21"/>
    </location>
</feature>
<evidence type="ECO:0000313" key="5">
    <source>
        <dbReference type="Proteomes" id="UP000232722"/>
    </source>
</evidence>
<dbReference type="Proteomes" id="UP000232688">
    <property type="component" value="Unassembled WGS sequence"/>
</dbReference>
<gene>
    <name evidence="3" type="ORF">RhiirA1_458071</name>
    <name evidence="2" type="ORF">RhiirA5_428334</name>
</gene>
<proteinExistence type="predicted"/>
<dbReference type="AlphaFoldDB" id="A0A2N0P0J3"/>
<comment type="caution">
    <text evidence="2">The sequence shown here is derived from an EMBL/GenBank/DDBJ whole genome shotgun (WGS) entry which is preliminary data.</text>
</comment>
<evidence type="ECO:0000256" key="1">
    <source>
        <dbReference type="SAM" id="MobiDB-lite"/>
    </source>
</evidence>